<dbReference type="AlphaFoldDB" id="A0A0A9CBQ3"/>
<protein>
    <submittedName>
        <fullName evidence="1">Uncharacterized protein</fullName>
    </submittedName>
</protein>
<accession>A0A0A9CBQ3</accession>
<name>A0A0A9CBQ3_ARUDO</name>
<proteinExistence type="predicted"/>
<evidence type="ECO:0000313" key="1">
    <source>
        <dbReference type="EMBL" id="JAD70830.1"/>
    </source>
</evidence>
<reference evidence="1" key="1">
    <citation type="submission" date="2014-09" db="EMBL/GenBank/DDBJ databases">
        <authorList>
            <person name="Magalhaes I.L.F."/>
            <person name="Oliveira U."/>
            <person name="Santos F.R."/>
            <person name="Vidigal T.H.D.A."/>
            <person name="Brescovit A.D."/>
            <person name="Santos A.J."/>
        </authorList>
    </citation>
    <scope>NUCLEOTIDE SEQUENCE</scope>
    <source>
        <tissue evidence="1">Shoot tissue taken approximately 20 cm above the soil surface</tissue>
    </source>
</reference>
<sequence>MSLSCFQMHYFDSYTGNSRHFTVIKPKNKQNPEYVLIVMILKP</sequence>
<reference evidence="1" key="2">
    <citation type="journal article" date="2015" name="Data Brief">
        <title>Shoot transcriptome of the giant reed, Arundo donax.</title>
        <authorList>
            <person name="Barrero R.A."/>
            <person name="Guerrero F.D."/>
            <person name="Moolhuijzen P."/>
            <person name="Goolsby J.A."/>
            <person name="Tidwell J."/>
            <person name="Bellgard S.E."/>
            <person name="Bellgard M.I."/>
        </authorList>
    </citation>
    <scope>NUCLEOTIDE SEQUENCE</scope>
    <source>
        <tissue evidence="1">Shoot tissue taken approximately 20 cm above the soil surface</tissue>
    </source>
</reference>
<organism evidence="1">
    <name type="scientific">Arundo donax</name>
    <name type="common">Giant reed</name>
    <name type="synonym">Donax arundinaceus</name>
    <dbReference type="NCBI Taxonomy" id="35708"/>
    <lineage>
        <taxon>Eukaryota</taxon>
        <taxon>Viridiplantae</taxon>
        <taxon>Streptophyta</taxon>
        <taxon>Embryophyta</taxon>
        <taxon>Tracheophyta</taxon>
        <taxon>Spermatophyta</taxon>
        <taxon>Magnoliopsida</taxon>
        <taxon>Liliopsida</taxon>
        <taxon>Poales</taxon>
        <taxon>Poaceae</taxon>
        <taxon>PACMAD clade</taxon>
        <taxon>Arundinoideae</taxon>
        <taxon>Arundineae</taxon>
        <taxon>Arundo</taxon>
    </lineage>
</organism>
<dbReference type="EMBL" id="GBRH01227065">
    <property type="protein sequence ID" value="JAD70830.1"/>
    <property type="molecule type" value="Transcribed_RNA"/>
</dbReference>